<keyword evidence="2" id="KW-0449">Lipoprotein</keyword>
<reference evidence="2" key="1">
    <citation type="submission" date="2023-04" db="EMBL/GenBank/DDBJ databases">
        <title>Genome Encyclopedia of Bacteria and Archaea VI: Functional Genomics of Type Strains.</title>
        <authorList>
            <person name="Whitman W."/>
        </authorList>
    </citation>
    <scope>NUCLEOTIDE SEQUENCE</scope>
    <source>
        <strain evidence="2">Enz.4-51</strain>
    </source>
</reference>
<keyword evidence="3" id="KW-1185">Reference proteome</keyword>
<feature type="signal peptide" evidence="1">
    <location>
        <begin position="1"/>
        <end position="17"/>
    </location>
</feature>
<comment type="caution">
    <text evidence="2">The sequence shown here is derived from an EMBL/GenBank/DDBJ whole genome shotgun (WGS) entry which is preliminary data.</text>
</comment>
<evidence type="ECO:0000313" key="2">
    <source>
        <dbReference type="EMBL" id="MDH6504036.1"/>
    </source>
</evidence>
<protein>
    <submittedName>
        <fullName evidence="2">Major membrane immunogen (Membrane-anchored lipoprotein)</fullName>
    </submittedName>
</protein>
<dbReference type="Proteomes" id="UP001161160">
    <property type="component" value="Unassembled WGS sequence"/>
</dbReference>
<feature type="chain" id="PRO_5041445654" evidence="1">
    <location>
        <begin position="18"/>
        <end position="144"/>
    </location>
</feature>
<gene>
    <name evidence="2" type="ORF">M2127_001341</name>
</gene>
<sequence length="144" mass="16457">MNKYTILIMLFSTCLIAACSKSDNTKLSAEKSLELSKKCSDQSIIAFKQLGFKVGTTDFYENHYNNKLNKCFILIQSPIATASANKQLIDAFELKSYAYWEVRFDNKKLENAFQVCEITIPNEPKKLCKSADDFDKFVSAYMNE</sequence>
<proteinExistence type="predicted"/>
<dbReference type="RefSeq" id="WP_280756757.1">
    <property type="nucleotide sequence ID" value="NZ_JARXYA010000006.1"/>
</dbReference>
<evidence type="ECO:0000313" key="3">
    <source>
        <dbReference type="Proteomes" id="UP001161160"/>
    </source>
</evidence>
<accession>A0AA43M8A6</accession>
<organism evidence="2 3">
    <name type="scientific">Polynucleobacter sphagniphilus</name>
    <dbReference type="NCBI Taxonomy" id="1743169"/>
    <lineage>
        <taxon>Bacteria</taxon>
        <taxon>Pseudomonadati</taxon>
        <taxon>Pseudomonadota</taxon>
        <taxon>Betaproteobacteria</taxon>
        <taxon>Burkholderiales</taxon>
        <taxon>Burkholderiaceae</taxon>
        <taxon>Polynucleobacter</taxon>
    </lineage>
</organism>
<dbReference type="AlphaFoldDB" id="A0AA43M8A6"/>
<keyword evidence="1" id="KW-0732">Signal</keyword>
<dbReference type="EMBL" id="JARXYA010000006">
    <property type="protein sequence ID" value="MDH6504036.1"/>
    <property type="molecule type" value="Genomic_DNA"/>
</dbReference>
<name>A0AA43M8A6_9BURK</name>
<dbReference type="PROSITE" id="PS51257">
    <property type="entry name" value="PROKAR_LIPOPROTEIN"/>
    <property type="match status" value="1"/>
</dbReference>
<evidence type="ECO:0000256" key="1">
    <source>
        <dbReference type="SAM" id="SignalP"/>
    </source>
</evidence>